<dbReference type="InterPro" id="IPR002575">
    <property type="entry name" value="Aminoglycoside_PTrfase"/>
</dbReference>
<reference evidence="2 3" key="1">
    <citation type="journal article" date="2017" name="Antonie Van Leeuwenhoek">
        <title>Rhizobium rhizosphaerae sp. nov., a novel species isolated from rice rhizosphere.</title>
        <authorList>
            <person name="Zhao J.J."/>
            <person name="Zhang J."/>
            <person name="Zhang R.J."/>
            <person name="Zhang C.W."/>
            <person name="Yin H.Q."/>
            <person name="Zhang X.X."/>
        </authorList>
    </citation>
    <scope>NUCLEOTIDE SEQUENCE [LARGE SCALE GENOMIC DNA]</scope>
    <source>
        <strain evidence="2 3">E3</strain>
    </source>
</reference>
<evidence type="ECO:0000313" key="3">
    <source>
        <dbReference type="Proteomes" id="UP000006334"/>
    </source>
</evidence>
<organism evidence="2 3">
    <name type="scientific">Aliiglaciecola lipolytica E3</name>
    <dbReference type="NCBI Taxonomy" id="1127673"/>
    <lineage>
        <taxon>Bacteria</taxon>
        <taxon>Pseudomonadati</taxon>
        <taxon>Pseudomonadota</taxon>
        <taxon>Gammaproteobacteria</taxon>
        <taxon>Alteromonadales</taxon>
        <taxon>Alteromonadaceae</taxon>
        <taxon>Aliiglaciecola</taxon>
    </lineage>
</organism>
<evidence type="ECO:0000259" key="1">
    <source>
        <dbReference type="Pfam" id="PF01636"/>
    </source>
</evidence>
<dbReference type="eggNOG" id="COG0510">
    <property type="taxonomic scope" value="Bacteria"/>
</dbReference>
<accession>K6X3J3</accession>
<dbReference type="Pfam" id="PF01636">
    <property type="entry name" value="APH"/>
    <property type="match status" value="1"/>
</dbReference>
<comment type="caution">
    <text evidence="2">The sequence shown here is derived from an EMBL/GenBank/DDBJ whole genome shotgun (WGS) entry which is preliminary data.</text>
</comment>
<dbReference type="OrthoDB" id="9814110at2"/>
<dbReference type="EMBL" id="BAEN01000049">
    <property type="protein sequence ID" value="GAC15214.1"/>
    <property type="molecule type" value="Genomic_DNA"/>
</dbReference>
<dbReference type="AlphaFoldDB" id="K6X3J3"/>
<keyword evidence="3" id="KW-1185">Reference proteome</keyword>
<dbReference type="Proteomes" id="UP000006334">
    <property type="component" value="Unassembled WGS sequence"/>
</dbReference>
<dbReference type="Gene3D" id="3.90.550.10">
    <property type="entry name" value="Spore Coat Polysaccharide Biosynthesis Protein SpsA, Chain A"/>
    <property type="match status" value="1"/>
</dbReference>
<dbReference type="RefSeq" id="WP_008845019.1">
    <property type="nucleotide sequence ID" value="NZ_BAEN01000049.1"/>
</dbReference>
<protein>
    <recommendedName>
        <fullName evidence="1">Aminoglycoside phosphotransferase domain-containing protein</fullName>
    </recommendedName>
</protein>
<dbReference type="SUPFAM" id="SSF56112">
    <property type="entry name" value="Protein kinase-like (PK-like)"/>
    <property type="match status" value="1"/>
</dbReference>
<evidence type="ECO:0000313" key="2">
    <source>
        <dbReference type="EMBL" id="GAC15214.1"/>
    </source>
</evidence>
<name>K6X3J3_9ALTE</name>
<dbReference type="InterPro" id="IPR029044">
    <property type="entry name" value="Nucleotide-diphossugar_trans"/>
</dbReference>
<dbReference type="eggNOG" id="COG1208">
    <property type="taxonomic scope" value="Bacteria"/>
</dbReference>
<feature type="domain" description="Aminoglycoside phosphotransferase" evidence="1">
    <location>
        <begin position="367"/>
        <end position="429"/>
    </location>
</feature>
<dbReference type="STRING" id="1127673.GLIP_2589"/>
<gene>
    <name evidence="2" type="ORF">GLIP_2589</name>
</gene>
<dbReference type="InterPro" id="IPR011009">
    <property type="entry name" value="Kinase-like_dom_sf"/>
</dbReference>
<sequence length="523" mass="60421">MSFRVFIPTAGIGSRLKGLSKHINKALVTIADKPAISHIVEKFPIDVEIVVALGYKADSVREFLTLAYPERTFLFRHVSKYEGEGSGLGLTLLECQDLLQCPFVFCSNDTLVTNDIPVPDKNWMGYFNAQDNSQYRSLRIRTGVIEEICAKGAEGDVKTYIGLAGIKDFEQFWQAMVSDNSGSAINIGESFGLRHLLPKKIFPIEFDWHDTGNLPALEVTRRNFKRKVDANILEKEEEAIWFVNGKVIKFSVDHQFIRDRVLRAQTLVGFVPEIKASTDNMYVYDLIDAEVISKHPSPTQFNRLLDWLVDFWTPVSLDEHEQSKFNQQCMGFYRDKTKERVNQYFSRFEQIDQAETINDLRLPDVMSMLDIVDWDSLAQGSACRFHGDLHFENILVNKNSDIPFTLIDWRQNFAGNMIFGDIYYDFAKLNHGLIMCHELVDKNMFNVRQYADNIQMDFMRKHTLVECEKLFENWLTENGYDYKKVQLLTALIFLNIAALHHHPYSLLLFYLGKQMLHESLLNA</sequence>
<dbReference type="SUPFAM" id="SSF53448">
    <property type="entry name" value="Nucleotide-diphospho-sugar transferases"/>
    <property type="match status" value="1"/>
</dbReference>
<proteinExistence type="predicted"/>